<dbReference type="OrthoDB" id="4349954at2759"/>
<dbReference type="InterPro" id="IPR001453">
    <property type="entry name" value="MoaB/Mog_dom"/>
</dbReference>
<evidence type="ECO:0000256" key="1">
    <source>
        <dbReference type="ARBA" id="ARBA00005046"/>
    </source>
</evidence>
<protein>
    <recommendedName>
        <fullName evidence="6">MoaB/Mog domain-containing protein</fullName>
    </recommendedName>
</protein>
<dbReference type="GO" id="GO:0006777">
    <property type="term" value="P:Mo-molybdopterin cofactor biosynthetic process"/>
    <property type="evidence" value="ECO:0007669"/>
    <property type="project" value="UniProtKB-UniRule"/>
</dbReference>
<reference evidence="7" key="1">
    <citation type="journal article" date="2021" name="Mol. Ecol. Resour.">
        <title>Apolygus lucorum genome provides insights into omnivorousness and mesophyll feeding.</title>
        <authorList>
            <person name="Liu Y."/>
            <person name="Liu H."/>
            <person name="Wang H."/>
            <person name="Huang T."/>
            <person name="Liu B."/>
            <person name="Yang B."/>
            <person name="Yin L."/>
            <person name="Li B."/>
            <person name="Zhang Y."/>
            <person name="Zhang S."/>
            <person name="Jiang F."/>
            <person name="Zhang X."/>
            <person name="Ren Y."/>
            <person name="Wang B."/>
            <person name="Wang S."/>
            <person name="Lu Y."/>
            <person name="Wu K."/>
            <person name="Fan W."/>
            <person name="Wang G."/>
        </authorList>
    </citation>
    <scope>NUCLEOTIDE SEQUENCE</scope>
    <source>
        <strain evidence="7">12Hb</strain>
    </source>
</reference>
<dbReference type="Pfam" id="PF00994">
    <property type="entry name" value="MoCF_biosynth"/>
    <property type="match status" value="1"/>
</dbReference>
<dbReference type="CDD" id="cd00887">
    <property type="entry name" value="MoeA"/>
    <property type="match status" value="1"/>
</dbReference>
<dbReference type="Gene3D" id="3.40.980.10">
    <property type="entry name" value="MoaB/Mog-like domain"/>
    <property type="match status" value="2"/>
</dbReference>
<dbReference type="InterPro" id="IPR036135">
    <property type="entry name" value="MoeA_linker/N_sf"/>
</dbReference>
<dbReference type="InterPro" id="IPR038987">
    <property type="entry name" value="MoeA-like"/>
</dbReference>
<dbReference type="FunFam" id="2.170.190.11:FF:000001">
    <property type="entry name" value="Molybdopterin molybdenumtransferase"/>
    <property type="match status" value="1"/>
</dbReference>
<organism evidence="7 8">
    <name type="scientific">Apolygus lucorum</name>
    <name type="common">Small green plant bug</name>
    <name type="synonym">Lygocoris lucorum</name>
    <dbReference type="NCBI Taxonomy" id="248454"/>
    <lineage>
        <taxon>Eukaryota</taxon>
        <taxon>Metazoa</taxon>
        <taxon>Ecdysozoa</taxon>
        <taxon>Arthropoda</taxon>
        <taxon>Hexapoda</taxon>
        <taxon>Insecta</taxon>
        <taxon>Pterygota</taxon>
        <taxon>Neoptera</taxon>
        <taxon>Paraneoptera</taxon>
        <taxon>Hemiptera</taxon>
        <taxon>Heteroptera</taxon>
        <taxon>Panheteroptera</taxon>
        <taxon>Cimicomorpha</taxon>
        <taxon>Miridae</taxon>
        <taxon>Mirini</taxon>
        <taxon>Apolygus</taxon>
    </lineage>
</organism>
<dbReference type="SMART" id="SM00852">
    <property type="entry name" value="MoCF_biosynth"/>
    <property type="match status" value="1"/>
</dbReference>
<dbReference type="PROSITE" id="PS01078">
    <property type="entry name" value="MOCF_BIOSYNTHESIS_1"/>
    <property type="match status" value="1"/>
</dbReference>
<comment type="similarity">
    <text evidence="3">In the C-terminal section; belongs to the MoeA family.</text>
</comment>
<keyword evidence="5" id="KW-0808">Transferase</keyword>
<comment type="cofactor">
    <cofactor evidence="5">
        <name>Mg(2+)</name>
        <dbReference type="ChEBI" id="CHEBI:18420"/>
    </cofactor>
</comment>
<dbReference type="NCBIfam" id="TIGR00177">
    <property type="entry name" value="molyb_syn"/>
    <property type="match status" value="1"/>
</dbReference>
<evidence type="ECO:0000256" key="3">
    <source>
        <dbReference type="ARBA" id="ARBA00008339"/>
    </source>
</evidence>
<dbReference type="GO" id="GO:0046872">
    <property type="term" value="F:metal ion binding"/>
    <property type="evidence" value="ECO:0007669"/>
    <property type="project" value="UniProtKB-UniRule"/>
</dbReference>
<dbReference type="Proteomes" id="UP000466442">
    <property type="component" value="Unassembled WGS sequence"/>
</dbReference>
<dbReference type="GO" id="GO:0005524">
    <property type="term" value="F:ATP binding"/>
    <property type="evidence" value="ECO:0007669"/>
    <property type="project" value="UniProtKB-UniRule"/>
</dbReference>
<proteinExistence type="inferred from homology"/>
<comment type="function">
    <text evidence="5">Catalyzes two steps in the biosynthesis of the molybdenum cofactor. In the first step, molybdopterin is adenylated. Subsequently, molybdate is inserted into adenylated molybdopterin and AMP is released.</text>
</comment>
<keyword evidence="8" id="KW-1185">Reference proteome</keyword>
<evidence type="ECO:0000256" key="2">
    <source>
        <dbReference type="ARBA" id="ARBA00007589"/>
    </source>
</evidence>
<sequence>MPVVNVAILTVSDRCSCGEAEDKSGPALKQILLREEFVVWKEDCVADEANLIEEKLREWSKQGSHVDVILTTGGTGFAPRDVTPEATLRVVERLCPAITTAMTVASLKATSLAMLSRSVSGIKNSSLIINLPGSVKGATECLETVLPCLQHATDLMRDSKSLVEQTHSSMKQNSVGMLGSKVNDLKVTSRSRISPWPMVSMHEATEIVMNSVTTMEVMSVPLSAALGYVTSKDVAAVENLPPFRASVKDGYAVHSSSGIGVFKVSSALTAGCSVEELPDLREKECVRVNTGGPVPHGADAVVQVEDTFVVEADGDGNEILVNITKQAAPNQDIRPVGCDIARGEYVLPIFTEIRSAEQGILAAAGATFVSVFRKPTVAVLSTGNELVPAGEELRPGTVWDSNMTTLRSLLAENGFQSYDMGIAKDTWARRRLQCVPTYQLI</sequence>
<evidence type="ECO:0000313" key="7">
    <source>
        <dbReference type="EMBL" id="KAF6212628.1"/>
    </source>
</evidence>
<dbReference type="GO" id="GO:0061599">
    <property type="term" value="F:molybdopterin molybdotransferase activity"/>
    <property type="evidence" value="ECO:0007669"/>
    <property type="project" value="UniProtKB-UniRule"/>
</dbReference>
<dbReference type="SUPFAM" id="SSF63882">
    <property type="entry name" value="MoeA N-terminal region -like"/>
    <property type="match status" value="1"/>
</dbReference>
<dbReference type="GO" id="GO:0061598">
    <property type="term" value="F:molybdopterin adenylyltransferase activity"/>
    <property type="evidence" value="ECO:0007669"/>
    <property type="project" value="UniProtKB-UniRule"/>
</dbReference>
<comment type="catalytic activity">
    <reaction evidence="5">
        <text>adenylyl-molybdopterin + molybdate = Mo-molybdopterin + AMP + H(+)</text>
        <dbReference type="Rhea" id="RHEA:35047"/>
        <dbReference type="ChEBI" id="CHEBI:15378"/>
        <dbReference type="ChEBI" id="CHEBI:36264"/>
        <dbReference type="ChEBI" id="CHEBI:62727"/>
        <dbReference type="ChEBI" id="CHEBI:71302"/>
        <dbReference type="ChEBI" id="CHEBI:456215"/>
    </reaction>
</comment>
<keyword evidence="5" id="KW-0500">Molybdenum</keyword>
<keyword evidence="5" id="KW-0479">Metal-binding</keyword>
<evidence type="ECO:0000256" key="5">
    <source>
        <dbReference type="RuleBase" id="RU365090"/>
    </source>
</evidence>
<comment type="pathway">
    <text evidence="1 5">Cofactor biosynthesis; molybdopterin biosynthesis.</text>
</comment>
<evidence type="ECO:0000259" key="6">
    <source>
        <dbReference type="SMART" id="SM00852"/>
    </source>
</evidence>
<dbReference type="PANTHER" id="PTHR10192">
    <property type="entry name" value="MOLYBDOPTERIN BIOSYNTHESIS PROTEIN"/>
    <property type="match status" value="1"/>
</dbReference>
<keyword evidence="4 5" id="KW-0501">Molybdenum cofactor biosynthesis</keyword>
<comment type="similarity">
    <text evidence="5">Belongs to the MoeA family.</text>
</comment>
<dbReference type="Pfam" id="PF03453">
    <property type="entry name" value="MoeA_N"/>
    <property type="match status" value="1"/>
</dbReference>
<gene>
    <name evidence="7" type="ORF">GE061_013154</name>
</gene>
<dbReference type="AlphaFoldDB" id="A0A8S9XWI5"/>
<dbReference type="PANTHER" id="PTHR10192:SF5">
    <property type="entry name" value="GEPHYRIN"/>
    <property type="match status" value="1"/>
</dbReference>
<accession>A0A8S9XWI5</accession>
<comment type="similarity">
    <text evidence="2">In the N-terminal section; belongs to the MoaB/Mog family.</text>
</comment>
<comment type="catalytic activity">
    <reaction evidence="5">
        <text>molybdopterin + ATP + H(+) = adenylyl-molybdopterin + diphosphate</text>
        <dbReference type="Rhea" id="RHEA:31331"/>
        <dbReference type="ChEBI" id="CHEBI:15378"/>
        <dbReference type="ChEBI" id="CHEBI:30616"/>
        <dbReference type="ChEBI" id="CHEBI:33019"/>
        <dbReference type="ChEBI" id="CHEBI:58698"/>
        <dbReference type="ChEBI" id="CHEBI:62727"/>
    </reaction>
</comment>
<comment type="caution">
    <text evidence="7">The sequence shown here is derived from an EMBL/GenBank/DDBJ whole genome shotgun (WGS) entry which is preliminary data.</text>
</comment>
<dbReference type="CDD" id="cd00886">
    <property type="entry name" value="MogA_MoaB"/>
    <property type="match status" value="1"/>
</dbReference>
<dbReference type="InterPro" id="IPR008284">
    <property type="entry name" value="MoCF_biosynth_CS"/>
</dbReference>
<feature type="domain" description="MoaB/Mog" evidence="6">
    <location>
        <begin position="7"/>
        <end position="152"/>
    </location>
</feature>
<dbReference type="InterPro" id="IPR005110">
    <property type="entry name" value="MoeA_linker/N"/>
</dbReference>
<evidence type="ECO:0000256" key="4">
    <source>
        <dbReference type="ARBA" id="ARBA00023150"/>
    </source>
</evidence>
<dbReference type="SUPFAM" id="SSF53218">
    <property type="entry name" value="Molybdenum cofactor biosynthesis proteins"/>
    <property type="match status" value="2"/>
</dbReference>
<dbReference type="Gene3D" id="2.170.190.11">
    <property type="entry name" value="Molybdopterin biosynthesis moea protein, domain 3"/>
    <property type="match status" value="1"/>
</dbReference>
<dbReference type="EMBL" id="WIXP02000004">
    <property type="protein sequence ID" value="KAF6212628.1"/>
    <property type="molecule type" value="Genomic_DNA"/>
</dbReference>
<dbReference type="GO" id="GO:0005737">
    <property type="term" value="C:cytoplasm"/>
    <property type="evidence" value="ECO:0007669"/>
    <property type="project" value="TreeGrafter"/>
</dbReference>
<name>A0A8S9XWI5_APOLU</name>
<dbReference type="InterPro" id="IPR036425">
    <property type="entry name" value="MoaB/Mog-like_dom_sf"/>
</dbReference>
<keyword evidence="5" id="KW-0460">Magnesium</keyword>
<evidence type="ECO:0000313" key="8">
    <source>
        <dbReference type="Proteomes" id="UP000466442"/>
    </source>
</evidence>